<dbReference type="EMBL" id="AP019307">
    <property type="protein sequence ID" value="BBH17459.1"/>
    <property type="molecule type" value="Genomic_DNA"/>
</dbReference>
<dbReference type="SUPFAM" id="SSF53822">
    <property type="entry name" value="Periplasmic binding protein-like I"/>
    <property type="match status" value="1"/>
</dbReference>
<dbReference type="GO" id="GO:0030246">
    <property type="term" value="F:carbohydrate binding"/>
    <property type="evidence" value="ECO:0007669"/>
    <property type="project" value="TreeGrafter"/>
</dbReference>
<dbReference type="Pfam" id="PF13407">
    <property type="entry name" value="Peripla_BP_4"/>
    <property type="match status" value="1"/>
</dbReference>
<sequence length="329" mass="32820">MKKFTALVGLVASAATLAACGSTSGPSGSGSTGSHGGGATIGLVMLQSDDYFQSIQKTVEAQASAAGDSVIAVTSNGDAGTEASNVQTLIQRGVKAIIMQPVDPTAGSVATMKSIAAAGIPLICYGNCTGDAASNVVVKGVVQSDNTALGTGTGKVAADYIKAKLGGKATIAILNCDVAAVCKLRKAGFKAALAAAGVQADYVSDQSGFLVDKATPVATNILAGNPNINLVWSANEGGTEGWVASEVNSGKQIPVFGTDISKQLAQEVLASNNLLQATTGQDSVGTATKAFEMASNAVAGTANTPFEVDLPGITYTRADPAPVNKYLGK</sequence>
<keyword evidence="2" id="KW-0732">Signal</keyword>
<dbReference type="InterPro" id="IPR050555">
    <property type="entry name" value="Bact_Solute-Bind_Prot2"/>
</dbReference>
<feature type="signal peptide" evidence="2">
    <location>
        <begin position="1"/>
        <end position="18"/>
    </location>
</feature>
<name>A0A3G9J378_9ACTN</name>
<feature type="domain" description="Periplasmic binding protein" evidence="3">
    <location>
        <begin position="46"/>
        <end position="301"/>
    </location>
</feature>
<dbReference type="OrthoDB" id="3837830at2"/>
<evidence type="ECO:0000259" key="3">
    <source>
        <dbReference type="Pfam" id="PF13407"/>
    </source>
</evidence>
<dbReference type="GO" id="GO:0030288">
    <property type="term" value="C:outer membrane-bounded periplasmic space"/>
    <property type="evidence" value="ECO:0007669"/>
    <property type="project" value="TreeGrafter"/>
</dbReference>
<dbReference type="PANTHER" id="PTHR30036">
    <property type="entry name" value="D-XYLOSE-BINDING PERIPLASMIC PROTEIN"/>
    <property type="match status" value="1"/>
</dbReference>
<feature type="chain" id="PRO_5039685567" evidence="2">
    <location>
        <begin position="19"/>
        <end position="329"/>
    </location>
</feature>
<dbReference type="AlphaFoldDB" id="A0A3G9J378"/>
<evidence type="ECO:0000313" key="4">
    <source>
        <dbReference type="EMBL" id="BBH17459.1"/>
    </source>
</evidence>
<evidence type="ECO:0000256" key="2">
    <source>
        <dbReference type="SAM" id="SignalP"/>
    </source>
</evidence>
<comment type="subcellular location">
    <subcellularLocation>
        <location evidence="1">Cell envelope</location>
    </subcellularLocation>
</comment>
<evidence type="ECO:0000256" key="1">
    <source>
        <dbReference type="ARBA" id="ARBA00004196"/>
    </source>
</evidence>
<dbReference type="KEGG" id="nbe:Back2_17460"/>
<dbReference type="InterPro" id="IPR025997">
    <property type="entry name" value="SBP_2_dom"/>
</dbReference>
<dbReference type="PROSITE" id="PS51257">
    <property type="entry name" value="PROKAR_LIPOPROTEIN"/>
    <property type="match status" value="1"/>
</dbReference>
<evidence type="ECO:0000313" key="5">
    <source>
        <dbReference type="Proteomes" id="UP000271573"/>
    </source>
</evidence>
<gene>
    <name evidence="4" type="ORF">Back2_17460</name>
</gene>
<reference evidence="4 5" key="1">
    <citation type="submission" date="2018-11" db="EMBL/GenBank/DDBJ databases">
        <title>Complete genome sequence of Nocardioides baekrokdamisoli strain KCTC 39748.</title>
        <authorList>
            <person name="Kang S.W."/>
            <person name="Lee K.C."/>
            <person name="Kim K.K."/>
            <person name="Kim J.S."/>
            <person name="Kim D.S."/>
            <person name="Ko S.H."/>
            <person name="Yang S.H."/>
            <person name="Shin Y.K."/>
            <person name="Lee J.S."/>
        </authorList>
    </citation>
    <scope>NUCLEOTIDE SEQUENCE [LARGE SCALE GENOMIC DNA]</scope>
    <source>
        <strain evidence="4 5">KCTC 39748</strain>
    </source>
</reference>
<dbReference type="Gene3D" id="3.40.50.2300">
    <property type="match status" value="2"/>
</dbReference>
<accession>A0A3G9J378</accession>
<protein>
    <submittedName>
        <fullName evidence="4">Sugar ABC transporter substrate-binding protein</fullName>
    </submittedName>
</protein>
<dbReference type="InterPro" id="IPR028082">
    <property type="entry name" value="Peripla_BP_I"/>
</dbReference>
<dbReference type="RefSeq" id="WP_125568631.1">
    <property type="nucleotide sequence ID" value="NZ_AP019307.1"/>
</dbReference>
<dbReference type="Proteomes" id="UP000271573">
    <property type="component" value="Chromosome"/>
</dbReference>
<proteinExistence type="predicted"/>
<keyword evidence="5" id="KW-1185">Reference proteome</keyword>
<organism evidence="4 5">
    <name type="scientific">Nocardioides baekrokdamisoli</name>
    <dbReference type="NCBI Taxonomy" id="1804624"/>
    <lineage>
        <taxon>Bacteria</taxon>
        <taxon>Bacillati</taxon>
        <taxon>Actinomycetota</taxon>
        <taxon>Actinomycetes</taxon>
        <taxon>Propionibacteriales</taxon>
        <taxon>Nocardioidaceae</taxon>
        <taxon>Nocardioides</taxon>
    </lineage>
</organism>